<keyword evidence="2" id="KW-0808">Transferase</keyword>
<feature type="compositionally biased region" description="Basic residues" evidence="1">
    <location>
        <begin position="1"/>
        <end position="10"/>
    </location>
</feature>
<dbReference type="GO" id="GO:0043781">
    <property type="term" value="F:cobalt-factor II C20-methyltransferase activity"/>
    <property type="evidence" value="ECO:0007669"/>
    <property type="project" value="UniProtKB-EC"/>
</dbReference>
<organism evidence="2">
    <name type="scientific">uncultured Rubrobacteraceae bacterium</name>
    <dbReference type="NCBI Taxonomy" id="349277"/>
    <lineage>
        <taxon>Bacteria</taxon>
        <taxon>Bacillati</taxon>
        <taxon>Actinomycetota</taxon>
        <taxon>Rubrobacteria</taxon>
        <taxon>Rubrobacterales</taxon>
        <taxon>Rubrobacteraceae</taxon>
        <taxon>environmental samples</taxon>
    </lineage>
</organism>
<feature type="non-terminal residue" evidence="2">
    <location>
        <position position="237"/>
    </location>
</feature>
<feature type="compositionally biased region" description="Basic residues" evidence="1">
    <location>
        <begin position="27"/>
        <end position="42"/>
    </location>
</feature>
<dbReference type="AlphaFoldDB" id="A0A6J4RZA2"/>
<dbReference type="GO" id="GO:0032259">
    <property type="term" value="P:methylation"/>
    <property type="evidence" value="ECO:0007669"/>
    <property type="project" value="UniProtKB-KW"/>
</dbReference>
<feature type="compositionally biased region" description="Basic and acidic residues" evidence="1">
    <location>
        <begin position="104"/>
        <end position="115"/>
    </location>
</feature>
<feature type="compositionally biased region" description="Basic and acidic residues" evidence="1">
    <location>
        <begin position="73"/>
        <end position="85"/>
    </location>
</feature>
<feature type="compositionally biased region" description="Low complexity" evidence="1">
    <location>
        <begin position="13"/>
        <end position="26"/>
    </location>
</feature>
<feature type="compositionally biased region" description="Gly residues" evidence="1">
    <location>
        <begin position="191"/>
        <end position="211"/>
    </location>
</feature>
<protein>
    <submittedName>
        <fullName evidence="2">Cobalt-precorrin-2 C(20)-methyltransferase</fullName>
        <ecNumber evidence="2">2.1.1.151</ecNumber>
    </submittedName>
</protein>
<evidence type="ECO:0000256" key="1">
    <source>
        <dbReference type="SAM" id="MobiDB-lite"/>
    </source>
</evidence>
<gene>
    <name evidence="2" type="ORF">AVDCRST_MAG25-2772</name>
</gene>
<feature type="region of interest" description="Disordered" evidence="1">
    <location>
        <begin position="1"/>
        <end position="237"/>
    </location>
</feature>
<sequence>DRHPRGRRGRAGGPRAPDGQGPAGASRGRRGLRPRGRHRRDRAGRGDRARAPRGRPWARDPPALRPLRRRWGAQRELEPRRRDRLPVAVGGEAVRVRHHRRSQRILDLHVSREDGQGDPAGGRGGDGTRDHGDAGPRVAQRYGPGPRQRQARAAALHRWQGGSGGCPEGLRDRGLLQGRREARRGARRRGGGGQAEGRGLRGAPGYGGGRGRAGRGDVRARRDVSGDGNLQGRGSFM</sequence>
<feature type="compositionally biased region" description="Basic and acidic residues" evidence="1">
    <location>
        <begin position="169"/>
        <end position="184"/>
    </location>
</feature>
<dbReference type="EC" id="2.1.1.151" evidence="2"/>
<evidence type="ECO:0000313" key="2">
    <source>
        <dbReference type="EMBL" id="CAA9481124.1"/>
    </source>
</evidence>
<keyword evidence="2" id="KW-0489">Methyltransferase</keyword>
<name>A0A6J4RZA2_9ACTN</name>
<feature type="non-terminal residue" evidence="2">
    <location>
        <position position="1"/>
    </location>
</feature>
<accession>A0A6J4RZA2</accession>
<dbReference type="EMBL" id="CADCVI010000183">
    <property type="protein sequence ID" value="CAA9481124.1"/>
    <property type="molecule type" value="Genomic_DNA"/>
</dbReference>
<feature type="compositionally biased region" description="Basic and acidic residues" evidence="1">
    <location>
        <begin position="214"/>
        <end position="225"/>
    </location>
</feature>
<proteinExistence type="predicted"/>
<reference evidence="2" key="1">
    <citation type="submission" date="2020-02" db="EMBL/GenBank/DDBJ databases">
        <authorList>
            <person name="Meier V. D."/>
        </authorList>
    </citation>
    <scope>NUCLEOTIDE SEQUENCE</scope>
    <source>
        <strain evidence="2">AVDCRST_MAG25</strain>
    </source>
</reference>